<keyword evidence="6" id="KW-1185">Reference proteome</keyword>
<dbReference type="NCBIfam" id="TIGR00377">
    <property type="entry name" value="ant_ant_sig"/>
    <property type="match status" value="1"/>
</dbReference>
<reference evidence="5" key="1">
    <citation type="submission" date="2021-01" db="EMBL/GenBank/DDBJ databases">
        <title>WGS of actinomycetes isolated from Thailand.</title>
        <authorList>
            <person name="Thawai C."/>
        </authorList>
    </citation>
    <scope>NUCLEOTIDE SEQUENCE</scope>
    <source>
        <strain evidence="5">RCU-197</strain>
    </source>
</reference>
<dbReference type="SUPFAM" id="SSF52091">
    <property type="entry name" value="SpoIIaa-like"/>
    <property type="match status" value="1"/>
</dbReference>
<dbReference type="AlphaFoldDB" id="A0A937EQX6"/>
<dbReference type="PROSITE" id="PS50801">
    <property type="entry name" value="STAS"/>
    <property type="match status" value="1"/>
</dbReference>
<proteinExistence type="inferred from homology"/>
<comment type="caution">
    <text evidence="5">The sequence shown here is derived from an EMBL/GenBank/DDBJ whole genome shotgun (WGS) entry which is preliminary data.</text>
</comment>
<protein>
    <recommendedName>
        <fullName evidence="2">Anti-sigma factor antagonist</fullName>
    </recommendedName>
</protein>
<dbReference type="InterPro" id="IPR036513">
    <property type="entry name" value="STAS_dom_sf"/>
</dbReference>
<dbReference type="Pfam" id="PF01740">
    <property type="entry name" value="STAS"/>
    <property type="match status" value="1"/>
</dbReference>
<dbReference type="GO" id="GO:0043856">
    <property type="term" value="F:anti-sigma factor antagonist activity"/>
    <property type="evidence" value="ECO:0007669"/>
    <property type="project" value="InterPro"/>
</dbReference>
<evidence type="ECO:0000313" key="6">
    <source>
        <dbReference type="Proteomes" id="UP000661858"/>
    </source>
</evidence>
<evidence type="ECO:0000256" key="1">
    <source>
        <dbReference type="ARBA" id="ARBA00009013"/>
    </source>
</evidence>
<dbReference type="CDD" id="cd07043">
    <property type="entry name" value="STAS_anti-anti-sigma_factors"/>
    <property type="match status" value="1"/>
</dbReference>
<dbReference type="Gene3D" id="3.30.750.24">
    <property type="entry name" value="STAS domain"/>
    <property type="match status" value="1"/>
</dbReference>
<accession>A0A937EQX6</accession>
<dbReference type="InterPro" id="IPR002645">
    <property type="entry name" value="STAS_dom"/>
</dbReference>
<evidence type="ECO:0000256" key="2">
    <source>
        <dbReference type="RuleBase" id="RU003749"/>
    </source>
</evidence>
<feature type="region of interest" description="Disordered" evidence="3">
    <location>
        <begin position="1"/>
        <end position="24"/>
    </location>
</feature>
<evidence type="ECO:0000259" key="4">
    <source>
        <dbReference type="PROSITE" id="PS50801"/>
    </source>
</evidence>
<dbReference type="PANTHER" id="PTHR33495:SF2">
    <property type="entry name" value="ANTI-SIGMA FACTOR ANTAGONIST TM_1081-RELATED"/>
    <property type="match status" value="1"/>
</dbReference>
<dbReference type="PANTHER" id="PTHR33495">
    <property type="entry name" value="ANTI-SIGMA FACTOR ANTAGONIST TM_1081-RELATED-RELATED"/>
    <property type="match status" value="1"/>
</dbReference>
<evidence type="ECO:0000256" key="3">
    <source>
        <dbReference type="SAM" id="MobiDB-lite"/>
    </source>
</evidence>
<feature type="compositionally biased region" description="Basic and acidic residues" evidence="3">
    <location>
        <begin position="1"/>
        <end position="12"/>
    </location>
</feature>
<gene>
    <name evidence="5" type="ORF">JK359_34135</name>
</gene>
<dbReference type="EMBL" id="JAERRK010000026">
    <property type="protein sequence ID" value="MBL1086948.1"/>
    <property type="molecule type" value="Genomic_DNA"/>
</dbReference>
<dbReference type="Proteomes" id="UP000661858">
    <property type="component" value="Unassembled WGS sequence"/>
</dbReference>
<comment type="similarity">
    <text evidence="1 2">Belongs to the anti-sigma-factor antagonist family.</text>
</comment>
<sequence>MGKDRRAVDEARVTGTADTNKQAEPDRLSVTRASVDGVTVVTVSGEADHHTSTLLRQALIPGDPAAGERTVADFSGVAFMDSSGINVLIAAHQAHGPAGWLRLAGVRRPVLRTLEIVGLTTLIDCYPSVHEAMEG</sequence>
<name>A0A937EQX6_9ACTN</name>
<evidence type="ECO:0000313" key="5">
    <source>
        <dbReference type="EMBL" id="MBL1086948.1"/>
    </source>
</evidence>
<dbReference type="InterPro" id="IPR003658">
    <property type="entry name" value="Anti-sigma_ant"/>
</dbReference>
<feature type="domain" description="STAS" evidence="4">
    <location>
        <begin position="28"/>
        <end position="135"/>
    </location>
</feature>
<organism evidence="5 6">
    <name type="scientific">Streptomyces actinomycinicus</name>
    <dbReference type="NCBI Taxonomy" id="1695166"/>
    <lineage>
        <taxon>Bacteria</taxon>
        <taxon>Bacillati</taxon>
        <taxon>Actinomycetota</taxon>
        <taxon>Actinomycetes</taxon>
        <taxon>Kitasatosporales</taxon>
        <taxon>Streptomycetaceae</taxon>
        <taxon>Streptomyces</taxon>
    </lineage>
</organism>